<gene>
    <name evidence="1" type="ORF">E5357_13360</name>
</gene>
<dbReference type="EMBL" id="SRZB01000035">
    <property type="protein sequence ID" value="TGX97264.1"/>
    <property type="molecule type" value="Genomic_DNA"/>
</dbReference>
<comment type="caution">
    <text evidence="1">The sequence shown here is derived from an EMBL/GenBank/DDBJ whole genome shotgun (WGS) entry which is preliminary data.</text>
</comment>
<proteinExistence type="predicted"/>
<accession>A0AC61QWR3</accession>
<sequence length="241" mass="26622">MSRTEYMKQLAYLLQDVPDNEKEEALSWYEDYFDEAGPEKEQEVIQTLGSPERVAAIIKDGLNGGNDEAGEYTERGYQDDRFREDNKVPQPRVGNLHEDKDENYRYYEGGEPEKRKRSRGEILLIIMLCIVAFPVLLGAAGGIFGGIMGLLGGVMGVLIVVPVCAFAAIILGVVFVGTGFAKVFLAPGLGFLLLGSGFLAFAVGILLTLACIWVIRKVIPWTLRKFTELCRKIFKKGGYAA</sequence>
<name>A0AC61QWR3_9FIRM</name>
<protein>
    <submittedName>
        <fullName evidence="1">DUF1700 domain-containing protein</fullName>
    </submittedName>
</protein>
<dbReference type="Proteomes" id="UP000307720">
    <property type="component" value="Unassembled WGS sequence"/>
</dbReference>
<keyword evidence="2" id="KW-1185">Reference proteome</keyword>
<organism evidence="1 2">
    <name type="scientific">Hominisplanchenecus murintestinalis</name>
    <dbReference type="NCBI Taxonomy" id="2941517"/>
    <lineage>
        <taxon>Bacteria</taxon>
        <taxon>Bacillati</taxon>
        <taxon>Bacillota</taxon>
        <taxon>Clostridia</taxon>
        <taxon>Lachnospirales</taxon>
        <taxon>Lachnospiraceae</taxon>
        <taxon>Hominisplanchenecus</taxon>
    </lineage>
</organism>
<evidence type="ECO:0000313" key="2">
    <source>
        <dbReference type="Proteomes" id="UP000307720"/>
    </source>
</evidence>
<reference evidence="1" key="1">
    <citation type="submission" date="2019-04" db="EMBL/GenBank/DDBJ databases">
        <title>Microbes associate with the intestines of laboratory mice.</title>
        <authorList>
            <person name="Navarre W."/>
            <person name="Wong E."/>
            <person name="Huang K."/>
            <person name="Tropini C."/>
            <person name="Ng K."/>
            <person name="Yu B."/>
        </authorList>
    </citation>
    <scope>NUCLEOTIDE SEQUENCE</scope>
    <source>
        <strain evidence="1">NM72_1-8</strain>
    </source>
</reference>
<evidence type="ECO:0000313" key="1">
    <source>
        <dbReference type="EMBL" id="TGX97264.1"/>
    </source>
</evidence>